<comment type="function">
    <text evidence="2 10 12">Catalyzes the transfer of a dimethylallyl group onto the adenine at position 37 in tRNAs that read codons beginning with uridine, leading to the formation of N6-(dimethylallyl)adenosine (i(6)A).</text>
</comment>
<dbReference type="InterPro" id="IPR039657">
    <property type="entry name" value="Dimethylallyltransferase"/>
</dbReference>
<feature type="binding site" evidence="10">
    <location>
        <begin position="13"/>
        <end position="18"/>
    </location>
    <ligand>
        <name>substrate</name>
    </ligand>
</feature>
<keyword evidence="6 10" id="KW-0547">Nucleotide-binding</keyword>
<protein>
    <recommendedName>
        <fullName evidence="10">tRNA dimethylallyltransferase</fullName>
        <ecNumber evidence="10">2.5.1.75</ecNumber>
    </recommendedName>
    <alternativeName>
        <fullName evidence="10">Dimethylallyl diphosphate:tRNA dimethylallyltransferase</fullName>
        <shortName evidence="10">DMAPP:tRNA dimethylallyltransferase</shortName>
        <shortName evidence="10">DMATase</shortName>
    </alternativeName>
    <alternativeName>
        <fullName evidence="10">Isopentenyl-diphosphate:tRNA isopentenyltransferase</fullName>
        <shortName evidence="10">IPP transferase</shortName>
        <shortName evidence="10">IPPT</shortName>
        <shortName evidence="10">IPTase</shortName>
    </alternativeName>
</protein>
<dbReference type="GO" id="GO:0005524">
    <property type="term" value="F:ATP binding"/>
    <property type="evidence" value="ECO:0007669"/>
    <property type="project" value="UniProtKB-UniRule"/>
</dbReference>
<dbReference type="GO" id="GO:0006400">
    <property type="term" value="P:tRNA modification"/>
    <property type="evidence" value="ECO:0007669"/>
    <property type="project" value="TreeGrafter"/>
</dbReference>
<keyword evidence="5 10" id="KW-0819">tRNA processing</keyword>
<dbReference type="Gene3D" id="3.40.50.300">
    <property type="entry name" value="P-loop containing nucleotide triphosphate hydrolases"/>
    <property type="match status" value="1"/>
</dbReference>
<dbReference type="Gene3D" id="1.10.20.140">
    <property type="match status" value="1"/>
</dbReference>
<accession>A0A2H0V3H7</accession>
<name>A0A2H0V3H7_9BACT</name>
<dbReference type="AlphaFoldDB" id="A0A2H0V3H7"/>
<organism evidence="14 15">
    <name type="scientific">Candidatus Falkowbacteria bacterium CG10_big_fil_rev_8_21_14_0_10_39_11</name>
    <dbReference type="NCBI Taxonomy" id="1974565"/>
    <lineage>
        <taxon>Bacteria</taxon>
        <taxon>Candidatus Falkowiibacteriota</taxon>
    </lineage>
</organism>
<dbReference type="Pfam" id="PF01715">
    <property type="entry name" value="IPPT"/>
    <property type="match status" value="1"/>
</dbReference>
<dbReference type="InterPro" id="IPR018022">
    <property type="entry name" value="IPT"/>
</dbReference>
<keyword evidence="7 10" id="KW-0067">ATP-binding</keyword>
<evidence type="ECO:0000256" key="8">
    <source>
        <dbReference type="ARBA" id="ARBA00022842"/>
    </source>
</evidence>
<comment type="caution">
    <text evidence="10">Lacks conserved residue(s) required for the propagation of feature annotation.</text>
</comment>
<reference evidence="15" key="1">
    <citation type="submission" date="2017-09" db="EMBL/GenBank/DDBJ databases">
        <title>Depth-based differentiation of microbial function through sediment-hosted aquifers and enrichment of novel symbionts in the deep terrestrial subsurface.</title>
        <authorList>
            <person name="Probst A.J."/>
            <person name="Ladd B."/>
            <person name="Jarett J.K."/>
            <person name="Geller-Mcgrath D.E."/>
            <person name="Sieber C.M.K."/>
            <person name="Emerson J.B."/>
            <person name="Anantharaman K."/>
            <person name="Thomas B.C."/>
            <person name="Malmstrom R."/>
            <person name="Stieglmeier M."/>
            <person name="Klingl A."/>
            <person name="Woyke T."/>
            <person name="Ryan C.M."/>
            <person name="Banfield J.F."/>
        </authorList>
    </citation>
    <scope>NUCLEOTIDE SEQUENCE [LARGE SCALE GENOMIC DNA]</scope>
</reference>
<evidence type="ECO:0000256" key="6">
    <source>
        <dbReference type="ARBA" id="ARBA00022741"/>
    </source>
</evidence>
<evidence type="ECO:0000256" key="10">
    <source>
        <dbReference type="HAMAP-Rule" id="MF_00185"/>
    </source>
</evidence>
<keyword evidence="4 10" id="KW-0808">Transferase</keyword>
<dbReference type="SUPFAM" id="SSF52540">
    <property type="entry name" value="P-loop containing nucleoside triphosphate hydrolases"/>
    <property type="match status" value="1"/>
</dbReference>
<evidence type="ECO:0000313" key="15">
    <source>
        <dbReference type="Proteomes" id="UP000229901"/>
    </source>
</evidence>
<comment type="caution">
    <text evidence="14">The sequence shown here is derived from an EMBL/GenBank/DDBJ whole genome shotgun (WGS) entry which is preliminary data.</text>
</comment>
<feature type="binding site" evidence="10">
    <location>
        <begin position="11"/>
        <end position="18"/>
    </location>
    <ligand>
        <name>ATP</name>
        <dbReference type="ChEBI" id="CHEBI:30616"/>
    </ligand>
</feature>
<comment type="cofactor">
    <cofactor evidence="1 10">
        <name>Mg(2+)</name>
        <dbReference type="ChEBI" id="CHEBI:18420"/>
    </cofactor>
</comment>
<feature type="region of interest" description="Interaction with substrate tRNA" evidence="10">
    <location>
        <begin position="36"/>
        <end position="39"/>
    </location>
</feature>
<evidence type="ECO:0000256" key="11">
    <source>
        <dbReference type="RuleBase" id="RU003783"/>
    </source>
</evidence>
<dbReference type="HAMAP" id="MF_00185">
    <property type="entry name" value="IPP_trans"/>
    <property type="match status" value="1"/>
</dbReference>
<evidence type="ECO:0000256" key="12">
    <source>
        <dbReference type="RuleBase" id="RU003784"/>
    </source>
</evidence>
<comment type="subunit">
    <text evidence="10">Monomer.</text>
</comment>
<evidence type="ECO:0000256" key="9">
    <source>
        <dbReference type="ARBA" id="ARBA00049563"/>
    </source>
</evidence>
<dbReference type="NCBIfam" id="TIGR00174">
    <property type="entry name" value="miaA"/>
    <property type="match status" value="1"/>
</dbReference>
<evidence type="ECO:0000256" key="5">
    <source>
        <dbReference type="ARBA" id="ARBA00022694"/>
    </source>
</evidence>
<evidence type="ECO:0000256" key="1">
    <source>
        <dbReference type="ARBA" id="ARBA00001946"/>
    </source>
</evidence>
<comment type="catalytic activity">
    <reaction evidence="9 10 11">
        <text>adenosine(37) in tRNA + dimethylallyl diphosphate = N(6)-dimethylallyladenosine(37) in tRNA + diphosphate</text>
        <dbReference type="Rhea" id="RHEA:26482"/>
        <dbReference type="Rhea" id="RHEA-COMP:10162"/>
        <dbReference type="Rhea" id="RHEA-COMP:10375"/>
        <dbReference type="ChEBI" id="CHEBI:33019"/>
        <dbReference type="ChEBI" id="CHEBI:57623"/>
        <dbReference type="ChEBI" id="CHEBI:74411"/>
        <dbReference type="ChEBI" id="CHEBI:74415"/>
        <dbReference type="EC" id="2.5.1.75"/>
    </reaction>
</comment>
<dbReference type="PANTHER" id="PTHR11088:SF60">
    <property type="entry name" value="TRNA DIMETHYLALLYLTRANSFERASE"/>
    <property type="match status" value="1"/>
</dbReference>
<dbReference type="GO" id="GO:0052381">
    <property type="term" value="F:tRNA dimethylallyltransferase activity"/>
    <property type="evidence" value="ECO:0007669"/>
    <property type="project" value="UniProtKB-UniRule"/>
</dbReference>
<feature type="site" description="Interaction with substrate tRNA" evidence="10">
    <location>
        <position position="110"/>
    </location>
</feature>
<evidence type="ECO:0000256" key="2">
    <source>
        <dbReference type="ARBA" id="ARBA00003213"/>
    </source>
</evidence>
<evidence type="ECO:0000256" key="3">
    <source>
        <dbReference type="ARBA" id="ARBA00005842"/>
    </source>
</evidence>
<dbReference type="InterPro" id="IPR027417">
    <property type="entry name" value="P-loop_NTPase"/>
</dbReference>
<dbReference type="PANTHER" id="PTHR11088">
    <property type="entry name" value="TRNA DIMETHYLALLYLTRANSFERASE"/>
    <property type="match status" value="1"/>
</dbReference>
<dbReference type="EC" id="2.5.1.75" evidence="10"/>
<dbReference type="Proteomes" id="UP000229901">
    <property type="component" value="Unassembled WGS sequence"/>
</dbReference>
<evidence type="ECO:0000256" key="13">
    <source>
        <dbReference type="RuleBase" id="RU003785"/>
    </source>
</evidence>
<evidence type="ECO:0000256" key="4">
    <source>
        <dbReference type="ARBA" id="ARBA00022679"/>
    </source>
</evidence>
<feature type="site" description="Interaction with substrate tRNA" evidence="10">
    <location>
        <position position="132"/>
    </location>
</feature>
<gene>
    <name evidence="10" type="primary">miaA</name>
    <name evidence="14" type="ORF">COT97_05715</name>
</gene>
<evidence type="ECO:0000313" key="14">
    <source>
        <dbReference type="EMBL" id="PIR93633.1"/>
    </source>
</evidence>
<comment type="similarity">
    <text evidence="3 10 13">Belongs to the IPP transferase family.</text>
</comment>
<keyword evidence="8 10" id="KW-0460">Magnesium</keyword>
<proteinExistence type="inferred from homology"/>
<sequence length="310" mass="35856">MQKKKVIVVVGPTASGKSSLAHKIAKEFGGFLISADSRQVYKGMDIGTNKDHFIRKRRGLFGQTYLIDGVEEKMIDLVKPNQEFNLDDWLRETKRLIEKDDRLAIVVGGTSLYISALVEGYELIGGFDNKYRKQLERQLETEGLMSLVKKLSEIDPEADKIIDIENSRRVIRALELYEATGQIINKEKNEPEFAFLVLGKSLPREVLYEKIDKRVLEMIDEGLVDEVKSLIKKGYKKSLSSMTGIGYRQIVGYLDGEYDLNEAIRLIQRDTRRYAKQQLTWYKRDENIKWVDSWRQSKELVEHFLSTQSH</sequence>
<dbReference type="EMBL" id="PFAP01000047">
    <property type="protein sequence ID" value="PIR93633.1"/>
    <property type="molecule type" value="Genomic_DNA"/>
</dbReference>
<evidence type="ECO:0000256" key="7">
    <source>
        <dbReference type="ARBA" id="ARBA00022840"/>
    </source>
</evidence>